<dbReference type="RefSeq" id="WP_062943695.1">
    <property type="nucleotide sequence ID" value="NZ_CP171845.1"/>
</dbReference>
<protein>
    <submittedName>
        <fullName evidence="1">Uncharacterized protein</fullName>
    </submittedName>
</protein>
<organism evidence="1">
    <name type="scientific">Rhizobium leguminosarum</name>
    <dbReference type="NCBI Taxonomy" id="384"/>
    <lineage>
        <taxon>Bacteria</taxon>
        <taxon>Pseudomonadati</taxon>
        <taxon>Pseudomonadota</taxon>
        <taxon>Alphaproteobacteria</taxon>
        <taxon>Hyphomicrobiales</taxon>
        <taxon>Rhizobiaceae</taxon>
        <taxon>Rhizobium/Agrobacterium group</taxon>
        <taxon>Rhizobium</taxon>
    </lineage>
</organism>
<evidence type="ECO:0000313" key="1">
    <source>
        <dbReference type="EMBL" id="KZA98583.1"/>
    </source>
</evidence>
<dbReference type="AlphaFoldDB" id="A0A154IDC1"/>
<sequence>MSALGESYDALQAQVEVYAEGDPVLADDGARLAEIERTIESIQNTFKRFDPLEMALAGCIVTIDHAGDLQIGRGYVKPDDRAALDRLRQGATKRPLCLRRNRTIPIPPLWLKS</sequence>
<proteinExistence type="predicted"/>
<name>A0A154IDC1_RHILE</name>
<reference evidence="1" key="1">
    <citation type="submission" date="2016-03" db="EMBL/GenBank/DDBJ databases">
        <title>Microsymbionts genomes from the relict species Vavilovia formosa.</title>
        <authorList>
            <person name="Chirak E."/>
            <person name="Kimeklis A."/>
            <person name="Kopat V."/>
            <person name="Andronov E."/>
        </authorList>
    </citation>
    <scope>NUCLEOTIDE SEQUENCE [LARGE SCALE GENOMIC DNA]</scope>
    <source>
        <strain evidence="1">Vaf12</strain>
    </source>
</reference>
<dbReference type="EMBL" id="LVYU01000113">
    <property type="protein sequence ID" value="KZA98583.1"/>
    <property type="molecule type" value="Genomic_DNA"/>
</dbReference>
<gene>
    <name evidence="1" type="ORF">A4A59_26560</name>
</gene>
<comment type="caution">
    <text evidence="1">The sequence shown here is derived from an EMBL/GenBank/DDBJ whole genome shotgun (WGS) entry which is preliminary data.</text>
</comment>
<accession>A0A154IDC1</accession>